<feature type="signal peptide" evidence="1">
    <location>
        <begin position="1"/>
        <end position="18"/>
    </location>
</feature>
<dbReference type="EMBL" id="FLUM01000003">
    <property type="protein sequence ID" value="SBW03000.1"/>
    <property type="molecule type" value="Genomic_DNA"/>
</dbReference>
<evidence type="ECO:0000256" key="1">
    <source>
        <dbReference type="SAM" id="SignalP"/>
    </source>
</evidence>
<organism evidence="2">
    <name type="scientific">uncultured Dysgonomonas sp</name>
    <dbReference type="NCBI Taxonomy" id="206096"/>
    <lineage>
        <taxon>Bacteria</taxon>
        <taxon>Pseudomonadati</taxon>
        <taxon>Bacteroidota</taxon>
        <taxon>Bacteroidia</taxon>
        <taxon>Bacteroidales</taxon>
        <taxon>Dysgonomonadaceae</taxon>
        <taxon>Dysgonomonas</taxon>
        <taxon>environmental samples</taxon>
    </lineage>
</organism>
<dbReference type="NCBIfam" id="TIGR04131">
    <property type="entry name" value="Bac_Flav_CTERM"/>
    <property type="match status" value="1"/>
</dbReference>
<dbReference type="AlphaFoldDB" id="A0A212JU93"/>
<evidence type="ECO:0008006" key="3">
    <source>
        <dbReference type="Google" id="ProtNLM"/>
    </source>
</evidence>
<accession>A0A212JU93</accession>
<name>A0A212JU93_9BACT</name>
<dbReference type="Pfam" id="PF13585">
    <property type="entry name" value="CHU_C"/>
    <property type="match status" value="1"/>
</dbReference>
<gene>
    <name evidence="2" type="ORF">KL86DYS1_30459</name>
</gene>
<dbReference type="InterPro" id="IPR013783">
    <property type="entry name" value="Ig-like_fold"/>
</dbReference>
<dbReference type="RefSeq" id="WP_296942316.1">
    <property type="nucleotide sequence ID" value="NZ_LT599032.1"/>
</dbReference>
<dbReference type="InterPro" id="IPR035986">
    <property type="entry name" value="PKD_dom_sf"/>
</dbReference>
<dbReference type="SUPFAM" id="SSF49299">
    <property type="entry name" value="PKD domain"/>
    <property type="match status" value="1"/>
</dbReference>
<proteinExistence type="predicted"/>
<sequence length="223" mass="25624">MKKITLLLFILVVSLRLAAQSAEEKLEAHIDYEVERRDAANETITEEEMKNKIFSAPATFSFYGSGGSEAVYYTWFLYKKGDLENPIARYPDKDITRYTFEEFGEYVIKLEVADNDSNTSEDTFSFTISESKLEVPNYFSPGDSPGVNDEFRVAYRSIVKFKCTIFNRWGQKLFEFTDPAKGWDGTYKGKYVNTGVYYYVIDALGSDGIRYKRGGDINILRSR</sequence>
<dbReference type="Gene3D" id="2.60.40.10">
    <property type="entry name" value="Immunoglobulins"/>
    <property type="match status" value="1"/>
</dbReference>
<dbReference type="InterPro" id="IPR026341">
    <property type="entry name" value="T9SS_type_B"/>
</dbReference>
<dbReference type="CDD" id="cd00146">
    <property type="entry name" value="PKD"/>
    <property type="match status" value="1"/>
</dbReference>
<reference evidence="2" key="1">
    <citation type="submission" date="2016-04" db="EMBL/GenBank/DDBJ databases">
        <authorList>
            <person name="Evans L.H."/>
            <person name="Alamgir A."/>
            <person name="Owens N."/>
            <person name="Weber N.D."/>
            <person name="Virtaneva K."/>
            <person name="Barbian K."/>
            <person name="Babar A."/>
            <person name="Rosenke K."/>
        </authorList>
    </citation>
    <scope>NUCLEOTIDE SEQUENCE</scope>
    <source>
        <strain evidence="2">86-1</strain>
    </source>
</reference>
<protein>
    <recommendedName>
        <fullName evidence="3">PKD domain-containing protein</fullName>
    </recommendedName>
</protein>
<keyword evidence="1" id="KW-0732">Signal</keyword>
<evidence type="ECO:0000313" key="2">
    <source>
        <dbReference type="EMBL" id="SBW03000.1"/>
    </source>
</evidence>
<feature type="chain" id="PRO_5012374654" description="PKD domain-containing protein" evidence="1">
    <location>
        <begin position="19"/>
        <end position="223"/>
    </location>
</feature>